<evidence type="ECO:0000313" key="3">
    <source>
        <dbReference type="Proteomes" id="UP001595660"/>
    </source>
</evidence>
<keyword evidence="3" id="KW-1185">Reference proteome</keyword>
<organism evidence="2 3">
    <name type="scientific">Halobacterium litoreum</name>
    <dbReference type="NCBI Taxonomy" id="2039234"/>
    <lineage>
        <taxon>Archaea</taxon>
        <taxon>Methanobacteriati</taxon>
        <taxon>Methanobacteriota</taxon>
        <taxon>Stenosarchaea group</taxon>
        <taxon>Halobacteria</taxon>
        <taxon>Halobacteriales</taxon>
        <taxon>Halobacteriaceae</taxon>
        <taxon>Halobacterium</taxon>
    </lineage>
</organism>
<dbReference type="AlphaFoldDB" id="A0ABD5NGU0"/>
<evidence type="ECO:0000256" key="1">
    <source>
        <dbReference type="SAM" id="MobiDB-lite"/>
    </source>
</evidence>
<evidence type="ECO:0008006" key="4">
    <source>
        <dbReference type="Google" id="ProtNLM"/>
    </source>
</evidence>
<feature type="compositionally biased region" description="Basic and acidic residues" evidence="1">
    <location>
        <begin position="86"/>
        <end position="101"/>
    </location>
</feature>
<evidence type="ECO:0000313" key="2">
    <source>
        <dbReference type="EMBL" id="MFC3478194.1"/>
    </source>
</evidence>
<accession>A0ABD5NGU0</accession>
<feature type="region of interest" description="Disordered" evidence="1">
    <location>
        <begin position="1"/>
        <end position="24"/>
    </location>
</feature>
<feature type="compositionally biased region" description="Polar residues" evidence="1">
    <location>
        <begin position="1"/>
        <end position="17"/>
    </location>
</feature>
<dbReference type="EMBL" id="JBHRWN010000002">
    <property type="protein sequence ID" value="MFC3478194.1"/>
    <property type="molecule type" value="Genomic_DNA"/>
</dbReference>
<proteinExistence type="predicted"/>
<reference evidence="2 3" key="1">
    <citation type="journal article" date="2019" name="Int. J. Syst. Evol. Microbiol.">
        <title>The Global Catalogue of Microorganisms (GCM) 10K type strain sequencing project: providing services to taxonomists for standard genome sequencing and annotation.</title>
        <authorList>
            <consortium name="The Broad Institute Genomics Platform"/>
            <consortium name="The Broad Institute Genome Sequencing Center for Infectious Disease"/>
            <person name="Wu L."/>
            <person name="Ma J."/>
        </authorList>
    </citation>
    <scope>NUCLEOTIDE SEQUENCE [LARGE SCALE GENOMIC DNA]</scope>
    <source>
        <strain evidence="2 3">CGMCC 1.12562</strain>
    </source>
</reference>
<name>A0ABD5NGU0_9EURY</name>
<dbReference type="Proteomes" id="UP001595660">
    <property type="component" value="Unassembled WGS sequence"/>
</dbReference>
<dbReference type="RefSeq" id="WP_232570691.1">
    <property type="nucleotide sequence ID" value="NZ_CP089466.1"/>
</dbReference>
<dbReference type="GeneID" id="69118802"/>
<sequence length="144" mass="16173">MSQEYPTTDNHDLNTPTRGARDWNRPLNENFEVLDELLAGVTEDAVYADYVFLRRRDDEPDDDEYDDDEVALYVDDDGDLYTRRYDEDEERVAGDGGDGKGVDLAADGDVVASGVRRIEVGRGLRVEEDGDSARIEADFDMGTL</sequence>
<protein>
    <recommendedName>
        <fullName evidence="4">Halobacterial output domain-containing protein</fullName>
    </recommendedName>
</protein>
<feature type="region of interest" description="Disordered" evidence="1">
    <location>
        <begin position="86"/>
        <end position="105"/>
    </location>
</feature>
<gene>
    <name evidence="2" type="ORF">ACFOKC_10720</name>
</gene>
<comment type="caution">
    <text evidence="2">The sequence shown here is derived from an EMBL/GenBank/DDBJ whole genome shotgun (WGS) entry which is preliminary data.</text>
</comment>